<accession>A0A9J7LM59</accession>
<evidence type="ECO:0000256" key="19">
    <source>
        <dbReference type="ARBA" id="ARBA00076257"/>
    </source>
</evidence>
<dbReference type="GO" id="GO:0005886">
    <property type="term" value="C:plasma membrane"/>
    <property type="evidence" value="ECO:0000318"/>
    <property type="project" value="GO_Central"/>
</dbReference>
<feature type="domain" description="Lysosome-associated membrane glycoprotein 2-like luminal" evidence="23">
    <location>
        <begin position="251"/>
        <end position="413"/>
    </location>
</feature>
<evidence type="ECO:0000256" key="17">
    <source>
        <dbReference type="ARBA" id="ARBA00060492"/>
    </source>
</evidence>
<protein>
    <recommendedName>
        <fullName evidence="18">Lysosome-associated membrane glycoprotein 5</fullName>
    </recommendedName>
    <alternativeName>
        <fullName evidence="19">Lysosome-associated membrane protein 5</fullName>
    </alternativeName>
</protein>
<evidence type="ECO:0000256" key="18">
    <source>
        <dbReference type="ARBA" id="ARBA00074379"/>
    </source>
</evidence>
<evidence type="ECO:0000256" key="1">
    <source>
        <dbReference type="ARBA" id="ARBA00004151"/>
    </source>
</evidence>
<keyword evidence="8" id="KW-0967">Endosome</keyword>
<feature type="transmembrane region" description="Helical" evidence="21">
    <location>
        <begin position="631"/>
        <end position="652"/>
    </location>
</feature>
<evidence type="ECO:0000256" key="3">
    <source>
        <dbReference type="ARBA" id="ARBA00004172"/>
    </source>
</evidence>
<keyword evidence="10" id="KW-0770">Synapse</keyword>
<feature type="signal peptide" evidence="22">
    <location>
        <begin position="1"/>
        <end position="23"/>
    </location>
</feature>
<dbReference type="OrthoDB" id="10037042at2759"/>
<dbReference type="Gene3D" id="2.40.160.110">
    <property type="match status" value="3"/>
</dbReference>
<evidence type="ECO:0000256" key="6">
    <source>
        <dbReference type="ARBA" id="ARBA00022692"/>
    </source>
</evidence>
<comment type="subcellular location">
    <subcellularLocation>
        <location evidence="4">Cell projection</location>
        <location evidence="4">Dendrite</location>
    </subcellularLocation>
    <subcellularLocation>
        <location evidence="17">Cell projection</location>
        <location evidence="17">Growth cone membrane</location>
        <topology evidence="17">Single-pass type I membrane protein</topology>
    </subcellularLocation>
    <subcellularLocation>
        <location evidence="15">Cytoplasmic vesicle</location>
        <location evidence="15">Secretory vesicle</location>
        <location evidence="15">Synaptic vesicle membrane</location>
        <topology evidence="15">Single-pass type I membrane protein</topology>
    </subcellularLocation>
    <subcellularLocation>
        <location evidence="2">Early endosome membrane</location>
        <topology evidence="2">Single-pass type I membrane protein</topology>
    </subcellularLocation>
    <subcellularLocation>
        <location evidence="1">Endoplasmic reticulum-Golgi intermediate compartment membrane</location>
        <topology evidence="1">Single-pass type I membrane protein</topology>
    </subcellularLocation>
    <subcellularLocation>
        <location evidence="20">Lysosome membrane</location>
        <topology evidence="20">Single-pass type I membrane protein</topology>
    </subcellularLocation>
    <subcellularLocation>
        <location evidence="3">Recycling endosome</location>
    </subcellularLocation>
</comment>
<keyword evidence="9 21" id="KW-1133">Transmembrane helix</keyword>
<feature type="chain" id="PRO_5039921596" description="Lysosome-associated membrane glycoprotein 5" evidence="22">
    <location>
        <begin position="24"/>
        <end position="662"/>
    </location>
</feature>
<comment type="caution">
    <text evidence="20">Lacks conserved residue(s) required for the propagation of feature annotation.</text>
</comment>
<evidence type="ECO:0000256" key="8">
    <source>
        <dbReference type="ARBA" id="ARBA00022753"/>
    </source>
</evidence>
<dbReference type="RefSeq" id="XP_035684678.1">
    <property type="nucleotide sequence ID" value="XM_035828785.1"/>
</dbReference>
<dbReference type="PANTHER" id="PTHR11506">
    <property type="entry name" value="LYSOSOME-ASSOCIATED MEMBRANE GLYCOPROTEIN"/>
    <property type="match status" value="1"/>
</dbReference>
<dbReference type="PANTHER" id="PTHR11506:SF35">
    <property type="entry name" value="LYSOSOME-ASSOCIATED MEMBRANE GLYCOPROTEIN 5"/>
    <property type="match status" value="1"/>
</dbReference>
<evidence type="ECO:0000256" key="21">
    <source>
        <dbReference type="SAM" id="Phobius"/>
    </source>
</evidence>
<keyword evidence="7 22" id="KW-0732">Signal</keyword>
<evidence type="ECO:0000313" key="24">
    <source>
        <dbReference type="Proteomes" id="UP000001554"/>
    </source>
</evidence>
<evidence type="ECO:0000256" key="22">
    <source>
        <dbReference type="SAM" id="SignalP"/>
    </source>
</evidence>
<keyword evidence="20" id="KW-1015">Disulfide bond</keyword>
<evidence type="ECO:0000256" key="14">
    <source>
        <dbReference type="ARBA" id="ARBA00023329"/>
    </source>
</evidence>
<reference evidence="24" key="1">
    <citation type="journal article" date="2020" name="Nat. Ecol. Evol.">
        <title>Deeply conserved synteny resolves early events in vertebrate evolution.</title>
        <authorList>
            <person name="Simakov O."/>
            <person name="Marletaz F."/>
            <person name="Yue J.X."/>
            <person name="O'Connell B."/>
            <person name="Jenkins J."/>
            <person name="Brandt A."/>
            <person name="Calef R."/>
            <person name="Tung C.H."/>
            <person name="Huang T.K."/>
            <person name="Schmutz J."/>
            <person name="Satoh N."/>
            <person name="Yu J.K."/>
            <person name="Putnam N.H."/>
            <person name="Green R.E."/>
            <person name="Rokhsar D.S."/>
        </authorList>
    </citation>
    <scope>NUCLEOTIDE SEQUENCE [LARGE SCALE GENOMIC DNA]</scope>
    <source>
        <strain evidence="24">S238N-H82</strain>
    </source>
</reference>
<evidence type="ECO:0000259" key="23">
    <source>
        <dbReference type="Pfam" id="PF01299"/>
    </source>
</evidence>
<dbReference type="Pfam" id="PF01299">
    <property type="entry name" value="Lamp2-like_luminal"/>
    <property type="match status" value="3"/>
</dbReference>
<comment type="similarity">
    <text evidence="5 20">Belongs to the LAMP family.</text>
</comment>
<keyword evidence="14" id="KW-0968">Cytoplasmic vesicle</keyword>
<evidence type="ECO:0000256" key="20">
    <source>
        <dbReference type="PROSITE-ProRule" id="PRU00740"/>
    </source>
</evidence>
<evidence type="ECO:0000256" key="2">
    <source>
        <dbReference type="ARBA" id="ARBA00004158"/>
    </source>
</evidence>
<dbReference type="KEGG" id="bfo:118421472"/>
<comment type="function">
    <text evidence="16">Plays a role in short-term synaptic plasticity in a subset of GABAergic neurons in the brain.</text>
</comment>
<dbReference type="GO" id="GO:0031902">
    <property type="term" value="C:late endosome membrane"/>
    <property type="evidence" value="ECO:0000318"/>
    <property type="project" value="GO_Central"/>
</dbReference>
<dbReference type="FunFam" id="2.40.160.110:FF:000008">
    <property type="entry name" value="Uncharacterized protein"/>
    <property type="match status" value="3"/>
</dbReference>
<keyword evidence="20" id="KW-0458">Lysosome</keyword>
<keyword evidence="12" id="KW-0325">Glycoprotein</keyword>
<evidence type="ECO:0000256" key="16">
    <source>
        <dbReference type="ARBA" id="ARBA00053950"/>
    </source>
</evidence>
<evidence type="ECO:0000256" key="13">
    <source>
        <dbReference type="ARBA" id="ARBA00023273"/>
    </source>
</evidence>
<evidence type="ECO:0000256" key="10">
    <source>
        <dbReference type="ARBA" id="ARBA00023018"/>
    </source>
</evidence>
<evidence type="ECO:0000256" key="7">
    <source>
        <dbReference type="ARBA" id="ARBA00022729"/>
    </source>
</evidence>
<sequence length="662" mass="71769">MMASSRGHLALFSPLLFLYFVLGTTTAGVMPRYDPAASEQLADTTTLPPPPLPPPSIGRFNVSDSSTGIRCILVHMGVQFKIQYTSKDGDDLMADFQLSPYADDSGNCDNGQGEAAILLQWPLSDEGPNYQFTLSFKKDSQASEFHLNDIVLNYNLTEDDFPNANETNAIKTIEKHDIQDTFSAPLGQSYQCRTEQTIQVGNVATINFVGVQLQPFEVKGDEFGEPKVCPEDIAGTTPPPTTRPAPPLPPPTVGHFNVTDDSGNMCILASLGLQFKIQYDSRDGDEDLADFQLSPSADVGGECDNGQGEASLLMRWPVGADDQAPYTLALVFTKVRNVFSLSGLVFNYNLTQDDFPDANETDSQKTITMNDLKDQFSAPVGQSYMCQSEQTLQDGTVATLNFVGVQLQPFEVKDNKFGAPRVCSEDLTTTPRPPGPSTTAYMPLPIPGDWKVTNSSGMVCMRVKASIQFKVKYYTTRGTLEQTDLTVPPHIGASGTCAGVTGNSASLVLSWDNLYTVTIKFSKNIGTDSTSFKLNNIQVEYTVNEDGFPECRDCGTAGRASNLTVDAYHGKVGRALTCATPTVIPVDTNVTMKIAELEAQPFGVGRDGQFGETDQCPQDDTPSGGSSGGTVALAVCLTLFVIIAFGVTCYFYRKKRSEYQKF</sequence>
<evidence type="ECO:0000313" key="25">
    <source>
        <dbReference type="RefSeq" id="XP_035684678.1"/>
    </source>
</evidence>
<name>A0A9J7LM59_BRAFL</name>
<evidence type="ECO:0000256" key="12">
    <source>
        <dbReference type="ARBA" id="ARBA00023180"/>
    </source>
</evidence>
<feature type="disulfide bond" evidence="20">
    <location>
        <begin position="386"/>
        <end position="423"/>
    </location>
</feature>
<keyword evidence="6 20" id="KW-0812">Transmembrane</keyword>
<gene>
    <name evidence="25" type="primary">LOC118421472</name>
</gene>
<reference evidence="25" key="2">
    <citation type="submission" date="2025-08" db="UniProtKB">
        <authorList>
            <consortium name="RefSeq"/>
        </authorList>
    </citation>
    <scope>IDENTIFICATION</scope>
    <source>
        <strain evidence="25">S238N-H82</strain>
        <tissue evidence="25">Testes</tissue>
    </source>
</reference>
<keyword evidence="11 20" id="KW-0472">Membrane</keyword>
<evidence type="ECO:0000256" key="5">
    <source>
        <dbReference type="ARBA" id="ARBA00009644"/>
    </source>
</evidence>
<evidence type="ECO:0000256" key="9">
    <source>
        <dbReference type="ARBA" id="ARBA00022989"/>
    </source>
</evidence>
<feature type="domain" description="Lysosome-associated membrane glycoprotein 2-like luminal" evidence="23">
    <location>
        <begin position="447"/>
        <end position="604"/>
    </location>
</feature>
<dbReference type="PRINTS" id="PR00336">
    <property type="entry name" value="LYSASSOCTDMP"/>
</dbReference>
<dbReference type="InterPro" id="IPR048528">
    <property type="entry name" value="Lamp2-like_luminal"/>
</dbReference>
<organism evidence="24 25">
    <name type="scientific">Branchiostoma floridae</name>
    <name type="common">Florida lancelet</name>
    <name type="synonym">Amphioxus</name>
    <dbReference type="NCBI Taxonomy" id="7739"/>
    <lineage>
        <taxon>Eukaryota</taxon>
        <taxon>Metazoa</taxon>
        <taxon>Chordata</taxon>
        <taxon>Cephalochordata</taxon>
        <taxon>Leptocardii</taxon>
        <taxon>Amphioxiformes</taxon>
        <taxon>Branchiostomatidae</taxon>
        <taxon>Branchiostoma</taxon>
    </lineage>
</organism>
<dbReference type="Proteomes" id="UP000001554">
    <property type="component" value="Chromosome 8"/>
</dbReference>
<keyword evidence="24" id="KW-1185">Reference proteome</keyword>
<dbReference type="GO" id="GO:0072594">
    <property type="term" value="P:establishment of protein localization to organelle"/>
    <property type="evidence" value="ECO:0000318"/>
    <property type="project" value="GO_Central"/>
</dbReference>
<evidence type="ECO:0000256" key="15">
    <source>
        <dbReference type="ARBA" id="ARBA00029428"/>
    </source>
</evidence>
<dbReference type="InterPro" id="IPR002000">
    <property type="entry name" value="Lysosome-assoc_membr_glycop"/>
</dbReference>
<dbReference type="PROSITE" id="PS51407">
    <property type="entry name" value="LAMP_3"/>
    <property type="match status" value="2"/>
</dbReference>
<keyword evidence="13" id="KW-0966">Cell projection</keyword>
<dbReference type="GO" id="GO:0005765">
    <property type="term" value="C:lysosomal membrane"/>
    <property type="evidence" value="ECO:0000318"/>
    <property type="project" value="GO_Central"/>
</dbReference>
<proteinExistence type="inferred from homology"/>
<dbReference type="AlphaFoldDB" id="A0A9J7LM59"/>
<dbReference type="OMA" id="NFVGVQL"/>
<evidence type="ECO:0000256" key="11">
    <source>
        <dbReference type="ARBA" id="ARBA00023136"/>
    </source>
</evidence>
<feature type="domain" description="Lysosome-associated membrane glycoprotein 2-like luminal" evidence="23">
    <location>
        <begin position="55"/>
        <end position="219"/>
    </location>
</feature>
<dbReference type="GeneID" id="118421472"/>
<evidence type="ECO:0000256" key="4">
    <source>
        <dbReference type="ARBA" id="ARBA00004279"/>
    </source>
</evidence>